<dbReference type="EMBL" id="JAMDLW010000020">
    <property type="protein sequence ID" value="MCY9521056.1"/>
    <property type="molecule type" value="Genomic_DNA"/>
</dbReference>
<evidence type="ECO:0008006" key="5">
    <source>
        <dbReference type="Google" id="ProtNLM"/>
    </source>
</evidence>
<keyword evidence="4" id="KW-1185">Reference proteome</keyword>
<evidence type="ECO:0000256" key="1">
    <source>
        <dbReference type="SAM" id="MobiDB-lite"/>
    </source>
</evidence>
<feature type="signal peptide" evidence="2">
    <location>
        <begin position="1"/>
        <end position="21"/>
    </location>
</feature>
<accession>A0ABT4DYL6</accession>
<evidence type="ECO:0000256" key="2">
    <source>
        <dbReference type="SAM" id="SignalP"/>
    </source>
</evidence>
<dbReference type="RefSeq" id="WP_087435744.1">
    <property type="nucleotide sequence ID" value="NZ_JAMDLV010000019.1"/>
</dbReference>
<proteinExistence type="predicted"/>
<comment type="caution">
    <text evidence="3">The sequence shown here is derived from an EMBL/GenBank/DDBJ whole genome shotgun (WGS) entry which is preliminary data.</text>
</comment>
<gene>
    <name evidence="3" type="ORF">M5X09_15475</name>
</gene>
<name>A0ABT4DYL6_9BACL</name>
<feature type="region of interest" description="Disordered" evidence="1">
    <location>
        <begin position="28"/>
        <end position="51"/>
    </location>
</feature>
<sequence length="337" mass="37972">MNLKKAIVATLVVSSMLAALAGPIPAGAEGAQEKQQEQQQEQQQSDSKKVQIDKKQAAKLQKAVRQYAGKEIKLEDVGELKFVTQVTVQSVDGKYGVFYNHKSGQIGGVFSKTTIDKISKKDQDEILKVLKGMYSKKTYAFDKEVHVERYYDNKKENLRDYTSYTLTGKDFTVELVKYHPSMKEYINGVMIFFDKKELEPKLLKTAAEAVKTTLDHDFDVTKAHLSYGGLIENTWMLQDDKVTIYMESGKVASLINEQGNKVTTNKEMTEKEAKEAVAPIAKKLFNIDITGYEVKWDNLFKDYRFIEKNDVTTVRAALDADKNVVYIKSGSRAAAGN</sequence>
<evidence type="ECO:0000313" key="4">
    <source>
        <dbReference type="Proteomes" id="UP001207626"/>
    </source>
</evidence>
<dbReference type="Proteomes" id="UP001207626">
    <property type="component" value="Unassembled WGS sequence"/>
</dbReference>
<reference evidence="3 4" key="1">
    <citation type="submission" date="2022-05" db="EMBL/GenBank/DDBJ databases">
        <title>Genome Sequencing of Bee-Associated Microbes.</title>
        <authorList>
            <person name="Dunlap C."/>
        </authorList>
    </citation>
    <scope>NUCLEOTIDE SEQUENCE [LARGE SCALE GENOMIC DNA]</scope>
    <source>
        <strain evidence="3 4">NRRL NRS-1438</strain>
    </source>
</reference>
<protein>
    <recommendedName>
        <fullName evidence="5">PepSY domain-containing protein</fullName>
    </recommendedName>
</protein>
<feature type="chain" id="PRO_5046980052" description="PepSY domain-containing protein" evidence="2">
    <location>
        <begin position="22"/>
        <end position="337"/>
    </location>
</feature>
<evidence type="ECO:0000313" key="3">
    <source>
        <dbReference type="EMBL" id="MCY9521056.1"/>
    </source>
</evidence>
<organism evidence="3 4">
    <name type="scientific">Paenibacillus apiarius</name>
    <dbReference type="NCBI Taxonomy" id="46240"/>
    <lineage>
        <taxon>Bacteria</taxon>
        <taxon>Bacillati</taxon>
        <taxon>Bacillota</taxon>
        <taxon>Bacilli</taxon>
        <taxon>Bacillales</taxon>
        <taxon>Paenibacillaceae</taxon>
        <taxon>Paenibacillus</taxon>
    </lineage>
</organism>
<keyword evidence="2" id="KW-0732">Signal</keyword>